<protein>
    <recommendedName>
        <fullName evidence="6">Ribosomal RNA small subunit methyltransferase G</fullName>
        <ecNumber evidence="6">2.1.1.170</ecNumber>
    </recommendedName>
    <alternativeName>
        <fullName evidence="6">16S rRNA 7-methylguanosine methyltransferase</fullName>
        <shortName evidence="6">16S rRNA m7G methyltransferase</shortName>
    </alternativeName>
</protein>
<keyword evidence="2 6" id="KW-0698">rRNA processing</keyword>
<evidence type="ECO:0000256" key="5">
    <source>
        <dbReference type="ARBA" id="ARBA00022691"/>
    </source>
</evidence>
<dbReference type="Gene3D" id="3.40.50.150">
    <property type="entry name" value="Vaccinia Virus protein VP39"/>
    <property type="match status" value="1"/>
</dbReference>
<feature type="binding site" evidence="6">
    <location>
        <position position="92"/>
    </location>
    <ligand>
        <name>S-adenosyl-L-methionine</name>
        <dbReference type="ChEBI" id="CHEBI:59789"/>
    </ligand>
</feature>
<dbReference type="RefSeq" id="WP_083995682.1">
    <property type="nucleotide sequence ID" value="NZ_CP080624.1"/>
</dbReference>
<keyword evidence="1 6" id="KW-0963">Cytoplasm</keyword>
<keyword evidence="5 6" id="KW-0949">S-adenosyl-L-methionine</keyword>
<dbReference type="CDD" id="cd02440">
    <property type="entry name" value="AdoMet_MTases"/>
    <property type="match status" value="1"/>
</dbReference>
<evidence type="ECO:0000256" key="3">
    <source>
        <dbReference type="ARBA" id="ARBA00022603"/>
    </source>
</evidence>
<comment type="function">
    <text evidence="6">Specifically methylates the N7 position of guanine in position 527 of 16S rRNA.</text>
</comment>
<dbReference type="Proteomes" id="UP000253250">
    <property type="component" value="Unassembled WGS sequence"/>
</dbReference>
<reference evidence="7 8" key="1">
    <citation type="submission" date="2018-02" db="EMBL/GenBank/DDBJ databases">
        <title>Insights into the biology of acidophilic members of the Acidiferrobacteraceae family derived from comparative genomic analyses.</title>
        <authorList>
            <person name="Issotta F."/>
            <person name="Thyssen C."/>
            <person name="Mena C."/>
            <person name="Moya A."/>
            <person name="Bellenberg S."/>
            <person name="Sproer C."/>
            <person name="Covarrubias P.C."/>
            <person name="Sand W."/>
            <person name="Quatrini R."/>
            <person name="Vera M."/>
        </authorList>
    </citation>
    <scope>NUCLEOTIDE SEQUENCE [LARGE SCALE GENOMIC DNA]</scope>
    <source>
        <strain evidence="8">m-1</strain>
    </source>
</reference>
<evidence type="ECO:0000256" key="6">
    <source>
        <dbReference type="HAMAP-Rule" id="MF_00074"/>
    </source>
</evidence>
<dbReference type="PANTHER" id="PTHR31760:SF0">
    <property type="entry name" value="S-ADENOSYL-L-METHIONINE-DEPENDENT METHYLTRANSFERASES SUPERFAMILY PROTEIN"/>
    <property type="match status" value="1"/>
</dbReference>
<comment type="similarity">
    <text evidence="6">Belongs to the methyltransferase superfamily. RNA methyltransferase RsmG family.</text>
</comment>
<feature type="binding site" evidence="6">
    <location>
        <position position="87"/>
    </location>
    <ligand>
        <name>S-adenosyl-L-methionine</name>
        <dbReference type="ChEBI" id="CHEBI:59789"/>
    </ligand>
</feature>
<sequence length="220" mass="23465">MGGARAMDTESWGRAGERLRTGMQALGLAADAATQARLLSYLETLARWNRVFNLTAIRDPEDMVARHILDSLTILPHLPVGRLLDIGSGAGLPGIPIALLQPQRPVVLLDRSRKRMDFLTEVVARMALTEVVLAHGRVEDHVPEAPYAVITARAFASLSDIALAAGRLLAPGGIIAAMKGALPTEELASVAPPFSVQAVHALHVPGLTAKRHLVALVRDP</sequence>
<dbReference type="GO" id="GO:0005829">
    <property type="term" value="C:cytosol"/>
    <property type="evidence" value="ECO:0007669"/>
    <property type="project" value="TreeGrafter"/>
</dbReference>
<dbReference type="PIRSF" id="PIRSF003078">
    <property type="entry name" value="GidB"/>
    <property type="match status" value="1"/>
</dbReference>
<keyword evidence="8" id="KW-1185">Reference proteome</keyword>
<comment type="subcellular location">
    <subcellularLocation>
        <location evidence="6">Cytoplasm</location>
    </subcellularLocation>
</comment>
<evidence type="ECO:0000256" key="1">
    <source>
        <dbReference type="ARBA" id="ARBA00022490"/>
    </source>
</evidence>
<keyword evidence="4 6" id="KW-0808">Transferase</keyword>
<proteinExistence type="inferred from homology"/>
<dbReference type="InterPro" id="IPR003682">
    <property type="entry name" value="rRNA_ssu_MeTfrase_G"/>
</dbReference>
<evidence type="ECO:0000313" key="7">
    <source>
        <dbReference type="EMBL" id="RCN57101.1"/>
    </source>
</evidence>
<feature type="binding site" evidence="6">
    <location>
        <begin position="110"/>
        <end position="112"/>
    </location>
    <ligand>
        <name>S-adenosyl-L-methionine</name>
        <dbReference type="ChEBI" id="CHEBI:59789"/>
    </ligand>
</feature>
<keyword evidence="3 6" id="KW-0489">Methyltransferase</keyword>
<dbReference type="SUPFAM" id="SSF53335">
    <property type="entry name" value="S-adenosyl-L-methionine-dependent methyltransferases"/>
    <property type="match status" value="1"/>
</dbReference>
<dbReference type="PANTHER" id="PTHR31760">
    <property type="entry name" value="S-ADENOSYL-L-METHIONINE-DEPENDENT METHYLTRANSFERASES SUPERFAMILY PROTEIN"/>
    <property type="match status" value="1"/>
</dbReference>
<comment type="caution">
    <text evidence="7">The sequence shown here is derived from an EMBL/GenBank/DDBJ whole genome shotgun (WGS) entry which is preliminary data.</text>
</comment>
<organism evidence="7 8">
    <name type="scientific">Acidiferrobacter thiooxydans</name>
    <dbReference type="NCBI Taxonomy" id="163359"/>
    <lineage>
        <taxon>Bacteria</taxon>
        <taxon>Pseudomonadati</taxon>
        <taxon>Pseudomonadota</taxon>
        <taxon>Gammaproteobacteria</taxon>
        <taxon>Acidiferrobacterales</taxon>
        <taxon>Acidiferrobacteraceae</taxon>
        <taxon>Acidiferrobacter</taxon>
    </lineage>
</organism>
<dbReference type="AlphaFoldDB" id="A0A368HHX7"/>
<dbReference type="EC" id="2.1.1.170" evidence="6"/>
<dbReference type="InterPro" id="IPR029063">
    <property type="entry name" value="SAM-dependent_MTases_sf"/>
</dbReference>
<dbReference type="NCBIfam" id="TIGR00138">
    <property type="entry name" value="rsmG_gidB"/>
    <property type="match status" value="1"/>
</dbReference>
<evidence type="ECO:0000256" key="4">
    <source>
        <dbReference type="ARBA" id="ARBA00022679"/>
    </source>
</evidence>
<dbReference type="HAMAP" id="MF_00074">
    <property type="entry name" value="16SrRNA_methyltr_G"/>
    <property type="match status" value="1"/>
</dbReference>
<dbReference type="Pfam" id="PF02527">
    <property type="entry name" value="GidB"/>
    <property type="match status" value="1"/>
</dbReference>
<comment type="catalytic activity">
    <reaction evidence="6">
        <text>guanosine(527) in 16S rRNA + S-adenosyl-L-methionine = N(7)-methylguanosine(527) in 16S rRNA + S-adenosyl-L-homocysteine</text>
        <dbReference type="Rhea" id="RHEA:42732"/>
        <dbReference type="Rhea" id="RHEA-COMP:10209"/>
        <dbReference type="Rhea" id="RHEA-COMP:10210"/>
        <dbReference type="ChEBI" id="CHEBI:57856"/>
        <dbReference type="ChEBI" id="CHEBI:59789"/>
        <dbReference type="ChEBI" id="CHEBI:74269"/>
        <dbReference type="ChEBI" id="CHEBI:74480"/>
        <dbReference type="EC" id="2.1.1.170"/>
    </reaction>
</comment>
<evidence type="ECO:0000313" key="8">
    <source>
        <dbReference type="Proteomes" id="UP000253250"/>
    </source>
</evidence>
<evidence type="ECO:0000256" key="2">
    <source>
        <dbReference type="ARBA" id="ARBA00022552"/>
    </source>
</evidence>
<gene>
    <name evidence="6" type="primary">rsmG</name>
    <name evidence="7" type="ORF">C4900_15435</name>
</gene>
<feature type="binding site" evidence="6">
    <location>
        <position position="153"/>
    </location>
    <ligand>
        <name>S-adenosyl-L-methionine</name>
        <dbReference type="ChEBI" id="CHEBI:59789"/>
    </ligand>
</feature>
<dbReference type="GO" id="GO:0070043">
    <property type="term" value="F:rRNA (guanine-N7-)-methyltransferase activity"/>
    <property type="evidence" value="ECO:0007669"/>
    <property type="project" value="UniProtKB-UniRule"/>
</dbReference>
<name>A0A368HHX7_9GAMM</name>
<accession>A0A368HHX7</accession>
<feature type="binding site" evidence="6">
    <location>
        <begin position="138"/>
        <end position="139"/>
    </location>
    <ligand>
        <name>S-adenosyl-L-methionine</name>
        <dbReference type="ChEBI" id="CHEBI:59789"/>
    </ligand>
</feature>
<dbReference type="EMBL" id="PSYR01000002">
    <property type="protein sequence ID" value="RCN57101.1"/>
    <property type="molecule type" value="Genomic_DNA"/>
</dbReference>
<dbReference type="OrthoDB" id="9808773at2"/>